<keyword evidence="3 4" id="KW-0234">DNA repair</keyword>
<evidence type="ECO:0000313" key="8">
    <source>
        <dbReference type="EMBL" id="CZQ82528.1"/>
    </source>
</evidence>
<dbReference type="InterPro" id="IPR042120">
    <property type="entry name" value="MutL_C_dimsub"/>
</dbReference>
<dbReference type="InterPro" id="IPR014790">
    <property type="entry name" value="MutL_C"/>
</dbReference>
<dbReference type="CDD" id="cd00782">
    <property type="entry name" value="MutL_Trans"/>
    <property type="match status" value="1"/>
</dbReference>
<dbReference type="NCBIfam" id="NF000950">
    <property type="entry name" value="PRK00095.1-3"/>
    <property type="match status" value="1"/>
</dbReference>
<dbReference type="InterPro" id="IPR013507">
    <property type="entry name" value="DNA_mismatch_S5_2-like"/>
</dbReference>
<dbReference type="OrthoDB" id="9763467at2"/>
<dbReference type="GO" id="GO:0016887">
    <property type="term" value="F:ATP hydrolysis activity"/>
    <property type="evidence" value="ECO:0007669"/>
    <property type="project" value="InterPro"/>
</dbReference>
<dbReference type="HAMAP" id="MF_00149">
    <property type="entry name" value="DNA_mis_repair"/>
    <property type="match status" value="1"/>
</dbReference>
<dbReference type="SMART" id="SM01340">
    <property type="entry name" value="DNA_mis_repair"/>
    <property type="match status" value="1"/>
</dbReference>
<dbReference type="Gene3D" id="3.30.230.10">
    <property type="match status" value="1"/>
</dbReference>
<dbReference type="InterPro" id="IPR020667">
    <property type="entry name" value="DNA_mismatch_repair_MutL"/>
</dbReference>
<dbReference type="GO" id="GO:0030983">
    <property type="term" value="F:mismatched DNA binding"/>
    <property type="evidence" value="ECO:0007669"/>
    <property type="project" value="InterPro"/>
</dbReference>
<protein>
    <recommendedName>
        <fullName evidence="4">DNA mismatch repair protein MutL</fullName>
    </recommendedName>
</protein>
<dbReference type="InterPro" id="IPR014762">
    <property type="entry name" value="DNA_mismatch_repair_CS"/>
</dbReference>
<dbReference type="GO" id="GO:0005524">
    <property type="term" value="F:ATP binding"/>
    <property type="evidence" value="ECO:0007669"/>
    <property type="project" value="InterPro"/>
</dbReference>
<feature type="compositionally biased region" description="Basic and acidic residues" evidence="5">
    <location>
        <begin position="382"/>
        <end position="399"/>
    </location>
</feature>
<evidence type="ECO:0000256" key="4">
    <source>
        <dbReference type="HAMAP-Rule" id="MF_00149"/>
    </source>
</evidence>
<dbReference type="PANTHER" id="PTHR10073">
    <property type="entry name" value="DNA MISMATCH REPAIR PROTEIN MLH, PMS, MUTL"/>
    <property type="match status" value="1"/>
</dbReference>
<dbReference type="SMART" id="SM00853">
    <property type="entry name" value="MutL_C"/>
    <property type="match status" value="1"/>
</dbReference>
<keyword evidence="11" id="KW-1185">Reference proteome</keyword>
<comment type="function">
    <text evidence="4">This protein is involved in the repair of mismatches in DNA. It is required for dam-dependent methyl-directed DNA mismatch repair. May act as a 'molecular matchmaker', a protein that promotes the formation of a stable complex between two or more DNA-binding proteins in an ATP-dependent manner without itself being part of a final effector complex.</text>
</comment>
<keyword evidence="2 4" id="KW-0227">DNA damage</keyword>
<dbReference type="Pfam" id="PF01119">
    <property type="entry name" value="DNA_mis_repair"/>
    <property type="match status" value="1"/>
</dbReference>
<dbReference type="GO" id="GO:0140664">
    <property type="term" value="F:ATP-dependent DNA damage sensor activity"/>
    <property type="evidence" value="ECO:0007669"/>
    <property type="project" value="InterPro"/>
</dbReference>
<dbReference type="STRING" id="640938.TR210_226"/>
<dbReference type="SUPFAM" id="SSF54211">
    <property type="entry name" value="Ribosomal protein S5 domain 2-like"/>
    <property type="match status" value="1"/>
</dbReference>
<reference evidence="8 10" key="1">
    <citation type="submission" date="2016-02" db="EMBL/GenBank/DDBJ databases">
        <authorList>
            <person name="Wen L."/>
            <person name="He K."/>
            <person name="Yang H."/>
        </authorList>
    </citation>
    <scope>NUCLEOTIDE SEQUENCE [LARGE SCALE GENOMIC DNA]</scope>
    <source>
        <strain evidence="8">Trichococcus_R210</strain>
    </source>
</reference>
<proteinExistence type="inferred from homology"/>
<dbReference type="InterPro" id="IPR020568">
    <property type="entry name" value="Ribosomal_Su5_D2-typ_SF"/>
</dbReference>
<feature type="domain" description="MutL C-terminal dimerisation" evidence="6">
    <location>
        <begin position="487"/>
        <end position="629"/>
    </location>
</feature>
<dbReference type="NCBIfam" id="TIGR00585">
    <property type="entry name" value="mutl"/>
    <property type="match status" value="1"/>
</dbReference>
<name>A0A143Y5W0_9LACT</name>
<dbReference type="Gene3D" id="3.30.565.10">
    <property type="entry name" value="Histidine kinase-like ATPase, C-terminal domain"/>
    <property type="match status" value="1"/>
</dbReference>
<dbReference type="Gene3D" id="3.30.1540.20">
    <property type="entry name" value="MutL, C-terminal domain, dimerisation subdomain"/>
    <property type="match status" value="1"/>
</dbReference>
<evidence type="ECO:0000256" key="1">
    <source>
        <dbReference type="ARBA" id="ARBA00006082"/>
    </source>
</evidence>
<dbReference type="InterPro" id="IPR037198">
    <property type="entry name" value="MutL_C_sf"/>
</dbReference>
<dbReference type="InterPro" id="IPR002099">
    <property type="entry name" value="MutL/Mlh/PMS"/>
</dbReference>
<evidence type="ECO:0000313" key="9">
    <source>
        <dbReference type="EMBL" id="SEI50004.1"/>
    </source>
</evidence>
<dbReference type="GO" id="GO:0006298">
    <property type="term" value="P:mismatch repair"/>
    <property type="evidence" value="ECO:0007669"/>
    <property type="project" value="UniProtKB-UniRule"/>
</dbReference>
<dbReference type="PROSITE" id="PS00058">
    <property type="entry name" value="DNA_MISMATCH_REPAIR_1"/>
    <property type="match status" value="1"/>
</dbReference>
<dbReference type="InterPro" id="IPR042121">
    <property type="entry name" value="MutL_C_regsub"/>
</dbReference>
<dbReference type="PANTHER" id="PTHR10073:SF12">
    <property type="entry name" value="DNA MISMATCH REPAIR PROTEIN MLH1"/>
    <property type="match status" value="1"/>
</dbReference>
<dbReference type="SUPFAM" id="SSF55874">
    <property type="entry name" value="ATPase domain of HSP90 chaperone/DNA topoisomerase II/histidine kinase"/>
    <property type="match status" value="1"/>
</dbReference>
<evidence type="ECO:0000256" key="5">
    <source>
        <dbReference type="SAM" id="MobiDB-lite"/>
    </source>
</evidence>
<dbReference type="Proteomes" id="UP000199280">
    <property type="component" value="Unassembled WGS sequence"/>
</dbReference>
<gene>
    <name evidence="4" type="primary">mutL</name>
    <name evidence="9" type="ORF">SAMN05216375_10141</name>
    <name evidence="8" type="ORF">TR210_226</name>
</gene>
<dbReference type="Proteomes" id="UP000076878">
    <property type="component" value="Unassembled WGS sequence"/>
</dbReference>
<dbReference type="CDD" id="cd16926">
    <property type="entry name" value="HATPase_MutL-MLH-PMS-like"/>
    <property type="match status" value="1"/>
</dbReference>
<dbReference type="FunFam" id="3.30.565.10:FF:000003">
    <property type="entry name" value="DNA mismatch repair endonuclease MutL"/>
    <property type="match status" value="1"/>
</dbReference>
<dbReference type="EMBL" id="FNYT01000001">
    <property type="protein sequence ID" value="SEI50004.1"/>
    <property type="molecule type" value="Genomic_DNA"/>
</dbReference>
<dbReference type="FunFam" id="3.30.1370.100:FF:000004">
    <property type="entry name" value="DNA mismatch repair endonuclease MutL"/>
    <property type="match status" value="1"/>
</dbReference>
<reference evidence="9 11" key="2">
    <citation type="submission" date="2016-10" db="EMBL/GenBank/DDBJ databases">
        <authorList>
            <person name="Varghese N."/>
            <person name="Submissions S."/>
        </authorList>
    </citation>
    <scope>NUCLEOTIDE SEQUENCE [LARGE SCALE GENOMIC DNA]</scope>
    <source>
        <strain evidence="9 11">DSM 22150</strain>
    </source>
</reference>
<accession>A0A143Y5W0</accession>
<feature type="region of interest" description="Disordered" evidence="5">
    <location>
        <begin position="372"/>
        <end position="441"/>
    </location>
</feature>
<dbReference type="Gene3D" id="3.30.1370.100">
    <property type="entry name" value="MutL, C-terminal domain, regulatory subdomain"/>
    <property type="match status" value="1"/>
</dbReference>
<evidence type="ECO:0000256" key="2">
    <source>
        <dbReference type="ARBA" id="ARBA00022763"/>
    </source>
</evidence>
<evidence type="ECO:0000313" key="10">
    <source>
        <dbReference type="Proteomes" id="UP000076878"/>
    </source>
</evidence>
<evidence type="ECO:0000313" key="11">
    <source>
        <dbReference type="Proteomes" id="UP000199280"/>
    </source>
</evidence>
<dbReference type="SUPFAM" id="SSF118116">
    <property type="entry name" value="DNA mismatch repair protein MutL"/>
    <property type="match status" value="1"/>
</dbReference>
<evidence type="ECO:0000259" key="6">
    <source>
        <dbReference type="SMART" id="SM00853"/>
    </source>
</evidence>
<dbReference type="InterPro" id="IPR014721">
    <property type="entry name" value="Ribsml_uS5_D2-typ_fold_subgr"/>
</dbReference>
<dbReference type="EMBL" id="FJNB01000001">
    <property type="protein sequence ID" value="CZQ82528.1"/>
    <property type="molecule type" value="Genomic_DNA"/>
</dbReference>
<dbReference type="GO" id="GO:0032300">
    <property type="term" value="C:mismatch repair complex"/>
    <property type="evidence" value="ECO:0007669"/>
    <property type="project" value="InterPro"/>
</dbReference>
<feature type="compositionally biased region" description="Low complexity" evidence="5">
    <location>
        <begin position="411"/>
        <end position="420"/>
    </location>
</feature>
<dbReference type="InterPro" id="IPR036890">
    <property type="entry name" value="HATPase_C_sf"/>
</dbReference>
<evidence type="ECO:0000259" key="7">
    <source>
        <dbReference type="SMART" id="SM01340"/>
    </source>
</evidence>
<dbReference type="Pfam" id="PF13589">
    <property type="entry name" value="HATPase_c_3"/>
    <property type="match status" value="1"/>
</dbReference>
<organism evidence="8 10">
    <name type="scientific">Trichococcus ilyis</name>
    <dbReference type="NCBI Taxonomy" id="640938"/>
    <lineage>
        <taxon>Bacteria</taxon>
        <taxon>Bacillati</taxon>
        <taxon>Bacillota</taxon>
        <taxon>Bacilli</taxon>
        <taxon>Lactobacillales</taxon>
        <taxon>Carnobacteriaceae</taxon>
        <taxon>Trichococcus</taxon>
    </lineage>
</organism>
<dbReference type="InterPro" id="IPR038973">
    <property type="entry name" value="MutL/Mlh/Pms-like"/>
</dbReference>
<evidence type="ECO:0000256" key="3">
    <source>
        <dbReference type="ARBA" id="ARBA00023204"/>
    </source>
</evidence>
<comment type="similarity">
    <text evidence="1 4">Belongs to the DNA mismatch repair MutL/HexB family.</text>
</comment>
<feature type="domain" description="DNA mismatch repair protein S5" evidence="7">
    <location>
        <begin position="208"/>
        <end position="326"/>
    </location>
</feature>
<dbReference type="Pfam" id="PF08676">
    <property type="entry name" value="MutL_C"/>
    <property type="match status" value="1"/>
</dbReference>
<sequence length="676" mass="75707">MAKIRELSQILTNQIAAGEVIERPASVVKELVENAIDANSTQIDVFIEEAGLRKVQVTDNGDGIAADEVKLAFTRHATSKIYTQDDLFRIHSLGFRGEALPSIASVAKVTIETAVADQSGTYLTIQGGVIGEERPNKSRKGTTIIVENLFYNTPARLKYIRSLQTELSNITDIMNRIALSHPEIAFRLLHEGNQLLRTAGNGDLRQTIAGVYGTMTAKKMKLIENENLDFKVSGYISLPDTTRASRNYITLILNGRFIKNYALNKALIDGYGSKLMVGRYPLAVIVIEADSLLLDVNVHPSKKEVRISKEKELGELIQRAVAAVLRTEERIPSGIENLKFKRQNSVGPVRTEQLSVSFQQFDQEIVQEAPVDLPAASDDEDFRSLETSRNNGPDRHEDAENLPELTDSVGPAPSEEFSPSEMEEEADVVRPADQSAQGRNDSNAVCLSDEQKNPMAHEEPIMRTVQKVEAETQAGAAGIRPFPDLHYFGQMHGTYLFAQNEKGLYIIDQHAAQERIKYEYYREEIGKVSADLQGLLIPIMLDYPANEFHLIQENREVLEAMGLFLEPFGQNSFIVEKHPAWFTPGEEEEILKELVEMFLTEGDISIKKLREATAIMMSCKRSIKANHFLSEKEARQLLADLAATDNPYNCPHGRPVLIQFSNQDMEKLFKRIQDPH</sequence>
<dbReference type="AlphaFoldDB" id="A0A143Y5W0"/>
<dbReference type="RefSeq" id="WP_068620700.1">
    <property type="nucleotide sequence ID" value="NZ_FJNB01000001.1"/>
</dbReference>